<dbReference type="PANTHER" id="PTHR36180">
    <property type="entry name" value="DNA-BINDING PROTEIN-RELATED-RELATED"/>
    <property type="match status" value="1"/>
</dbReference>
<dbReference type="InterPro" id="IPR003497">
    <property type="entry name" value="BRO_N_domain"/>
</dbReference>
<reference evidence="2 3" key="1">
    <citation type="submission" date="2013-11" db="EMBL/GenBank/DDBJ databases">
        <title>Single cell genomics of uncultured Tannerella BU063 (oral taxon 286).</title>
        <authorList>
            <person name="Beall C.J."/>
            <person name="Campbell A.G."/>
            <person name="Griffen A.L."/>
            <person name="Podar M."/>
            <person name="Leys E.J."/>
        </authorList>
    </citation>
    <scope>NUCLEOTIDE SEQUENCE [LARGE SCALE GENOMIC DNA]</scope>
    <source>
        <strain evidence="2">Cell 5</strain>
    </source>
</reference>
<dbReference type="PROSITE" id="PS51750">
    <property type="entry name" value="BRO_N"/>
    <property type="match status" value="1"/>
</dbReference>
<dbReference type="Pfam" id="PF02498">
    <property type="entry name" value="Bro-N"/>
    <property type="match status" value="1"/>
</dbReference>
<comment type="caution">
    <text evidence="2">The sequence shown here is derived from an EMBL/GenBank/DDBJ whole genome shotgun (WGS) entry which is preliminary data.</text>
</comment>
<sequence>METSILQWKEDASIRMKMIDDKPWFVAKDVCEILGLIKYRDALSHVDDEDKRVSIVVDTLGGPQSMTAVNESGFYALIFQSRKPQAKAFRKWVTSEVLPSLWKYGYYVAPGAELTKDQREALLAVMIKRMRRYLEQRDVGIVARRTCYPAEYVLRVATGRMPDPSPSVVRALQERALKNKKNYVDPLSEEQMMAMIEQLR</sequence>
<evidence type="ECO:0000313" key="3">
    <source>
        <dbReference type="Proteomes" id="UP000018872"/>
    </source>
</evidence>
<dbReference type="SMART" id="SM01040">
    <property type="entry name" value="Bro-N"/>
    <property type="match status" value="1"/>
</dbReference>
<name>W2CB07_9BACT</name>
<protein>
    <recommendedName>
        <fullName evidence="1">Bro-N domain-containing protein</fullName>
    </recommendedName>
</protein>
<dbReference type="PATRIC" id="fig|1410950.3.peg.1241"/>
<gene>
    <name evidence="2" type="ORF">T229_08835</name>
</gene>
<feature type="domain" description="Bro-N" evidence="1">
    <location>
        <begin position="1"/>
        <end position="105"/>
    </location>
</feature>
<evidence type="ECO:0000259" key="1">
    <source>
        <dbReference type="PROSITE" id="PS51750"/>
    </source>
</evidence>
<dbReference type="Proteomes" id="UP000018872">
    <property type="component" value="Unassembled WGS sequence"/>
</dbReference>
<organism evidence="2 3">
    <name type="scientific">Tannerella sp. oral taxon BU063 isolate Cell 5</name>
    <dbReference type="NCBI Taxonomy" id="1410950"/>
    <lineage>
        <taxon>Bacteria</taxon>
        <taxon>Pseudomonadati</taxon>
        <taxon>Bacteroidota</taxon>
        <taxon>Bacteroidia</taxon>
        <taxon>Bacteroidales</taxon>
        <taxon>Tannerellaceae</taxon>
        <taxon>Tannerella</taxon>
    </lineage>
</organism>
<dbReference type="PANTHER" id="PTHR36180:SF2">
    <property type="entry name" value="BRO FAMILY PROTEIN"/>
    <property type="match status" value="1"/>
</dbReference>
<dbReference type="AlphaFoldDB" id="W2CB07"/>
<accession>W2CB07</accession>
<evidence type="ECO:0000313" key="2">
    <source>
        <dbReference type="EMBL" id="ETK04449.1"/>
    </source>
</evidence>
<proteinExistence type="predicted"/>
<dbReference type="EMBL" id="AYYC01000655">
    <property type="protein sequence ID" value="ETK04449.1"/>
    <property type="molecule type" value="Genomic_DNA"/>
</dbReference>